<dbReference type="SUPFAM" id="SSF63380">
    <property type="entry name" value="Riboflavin synthase domain-like"/>
    <property type="match status" value="1"/>
</dbReference>
<evidence type="ECO:0000256" key="1">
    <source>
        <dbReference type="ARBA" id="ARBA00001950"/>
    </source>
</evidence>
<feature type="domain" description="Flavodoxin-like" evidence="19">
    <location>
        <begin position="596"/>
        <end position="734"/>
    </location>
</feature>
<dbReference type="InterPro" id="IPR044943">
    <property type="entry name" value="NOS_dom_1"/>
</dbReference>
<feature type="domain" description="FAD-binding FR-type" evidence="20">
    <location>
        <begin position="787"/>
        <end position="1032"/>
    </location>
</feature>
<comment type="catalytic activity">
    <reaction evidence="16">
        <text>2 L-arginine + 3 NADPH + 4 O2 + H(+) = 2 L-citrulline + 2 nitric oxide + 3 NADP(+) + 4 H2O</text>
        <dbReference type="Rhea" id="RHEA:19897"/>
        <dbReference type="ChEBI" id="CHEBI:15377"/>
        <dbReference type="ChEBI" id="CHEBI:15378"/>
        <dbReference type="ChEBI" id="CHEBI:15379"/>
        <dbReference type="ChEBI" id="CHEBI:16480"/>
        <dbReference type="ChEBI" id="CHEBI:32682"/>
        <dbReference type="ChEBI" id="CHEBI:57743"/>
        <dbReference type="ChEBI" id="CHEBI:57783"/>
        <dbReference type="ChEBI" id="CHEBI:58349"/>
        <dbReference type="EC" id="1.14.13.39"/>
    </reaction>
    <physiologicalReaction direction="left-to-right" evidence="16">
        <dbReference type="Rhea" id="RHEA:19898"/>
    </physiologicalReaction>
</comment>
<dbReference type="InterPro" id="IPR001433">
    <property type="entry name" value="OxRdtase_FAD/NAD-bd"/>
</dbReference>
<comment type="function">
    <text evidence="17">Produces nitric oxide (NO) which is a messenger molecule with diverse functions.</text>
</comment>
<evidence type="ECO:0000256" key="12">
    <source>
        <dbReference type="ARBA" id="ARBA00022857"/>
    </source>
</evidence>
<dbReference type="Pfam" id="PF02898">
    <property type="entry name" value="NO_synthase"/>
    <property type="match status" value="1"/>
</dbReference>
<dbReference type="InterPro" id="IPR004030">
    <property type="entry name" value="NOS_N"/>
</dbReference>
<dbReference type="Gene3D" id="1.20.990.10">
    <property type="entry name" value="NADPH-cytochrome p450 Reductase, Chain A, domain 3"/>
    <property type="match status" value="1"/>
</dbReference>
<keyword evidence="15 17" id="KW-0408">Iron</keyword>
<feature type="region of interest" description="Disordered" evidence="18">
    <location>
        <begin position="1"/>
        <end position="30"/>
    </location>
</feature>
<dbReference type="PROSITE" id="PS60001">
    <property type="entry name" value="NOS"/>
    <property type="match status" value="1"/>
</dbReference>
<evidence type="ECO:0000256" key="9">
    <source>
        <dbReference type="ARBA" id="ARBA00022723"/>
    </source>
</evidence>
<evidence type="ECO:0000256" key="6">
    <source>
        <dbReference type="ARBA" id="ARBA00022617"/>
    </source>
</evidence>
<feature type="compositionally biased region" description="Polar residues" evidence="18">
    <location>
        <begin position="17"/>
        <end position="30"/>
    </location>
</feature>
<dbReference type="InterPro" id="IPR003097">
    <property type="entry name" value="CysJ-like_FAD-binding"/>
</dbReference>
<dbReference type="PRINTS" id="PR00371">
    <property type="entry name" value="FPNCR"/>
</dbReference>
<dbReference type="Pfam" id="PF00258">
    <property type="entry name" value="Flavodoxin_1"/>
    <property type="match status" value="1"/>
</dbReference>
<dbReference type="InterPro" id="IPR017938">
    <property type="entry name" value="Riboflavin_synthase-like_b-brl"/>
</dbReference>
<keyword evidence="13 17" id="KW-0112">Calmodulin-binding</keyword>
<evidence type="ECO:0000259" key="20">
    <source>
        <dbReference type="PROSITE" id="PS51384"/>
    </source>
</evidence>
<comment type="cofactor">
    <cofactor evidence="17">
        <name>FMN</name>
        <dbReference type="ChEBI" id="CHEBI:58210"/>
    </cofactor>
    <text evidence="17">Binds 1 FMN.</text>
</comment>
<evidence type="ECO:0000256" key="11">
    <source>
        <dbReference type="ARBA" id="ARBA00022833"/>
    </source>
</evidence>
<evidence type="ECO:0000259" key="19">
    <source>
        <dbReference type="PROSITE" id="PS50902"/>
    </source>
</evidence>
<comment type="cofactor">
    <cofactor evidence="1">
        <name>(6R)-L-erythro-5,6,7,8-tetrahydrobiopterin</name>
        <dbReference type="ChEBI" id="CHEBI:59560"/>
    </cofactor>
</comment>
<dbReference type="PANTHER" id="PTHR43410:SF4">
    <property type="entry name" value="NITRIC OXIDE SYNTHASE"/>
    <property type="match status" value="1"/>
</dbReference>
<dbReference type="CDD" id="cd00795">
    <property type="entry name" value="NOS_oxygenase_euk"/>
    <property type="match status" value="1"/>
</dbReference>
<dbReference type="InterPro" id="IPR012144">
    <property type="entry name" value="NOS_euk"/>
</dbReference>
<evidence type="ECO:0000256" key="13">
    <source>
        <dbReference type="ARBA" id="ARBA00022860"/>
    </source>
</evidence>
<feature type="compositionally biased region" description="Basic and acidic residues" evidence="18">
    <location>
        <begin position="1"/>
        <end position="12"/>
    </location>
</feature>
<accession>A0ABR0YT23</accession>
<dbReference type="EMBL" id="JAHFZB010000024">
    <property type="protein sequence ID" value="KAK6475589.1"/>
    <property type="molecule type" value="Genomic_DNA"/>
</dbReference>
<dbReference type="InterPro" id="IPR036119">
    <property type="entry name" value="NOS_N_sf"/>
</dbReference>
<dbReference type="Gene3D" id="3.90.440.10">
    <property type="entry name" value="Nitric Oxide Synthase,Heme Domain,Chain A domain 2"/>
    <property type="match status" value="1"/>
</dbReference>
<name>A0ABR0YT23_HUSHU</name>
<dbReference type="InterPro" id="IPR044940">
    <property type="entry name" value="NOS_dom_2"/>
</dbReference>
<keyword evidence="11" id="KW-0862">Zinc</keyword>
<comment type="similarity">
    <text evidence="4 17">Belongs to the NOS family.</text>
</comment>
<dbReference type="PROSITE" id="PS50902">
    <property type="entry name" value="FLAVODOXIN_LIKE"/>
    <property type="match status" value="1"/>
</dbReference>
<evidence type="ECO:0000256" key="16">
    <source>
        <dbReference type="ARBA" id="ARBA00047419"/>
    </source>
</evidence>
<dbReference type="Gene3D" id="6.10.250.410">
    <property type="match status" value="1"/>
</dbReference>
<dbReference type="InterPro" id="IPR029039">
    <property type="entry name" value="Flavoprotein-like_sf"/>
</dbReference>
<keyword evidence="9 17" id="KW-0479">Metal-binding</keyword>
<evidence type="ECO:0000256" key="18">
    <source>
        <dbReference type="SAM" id="MobiDB-lite"/>
    </source>
</evidence>
<dbReference type="InterPro" id="IPR044944">
    <property type="entry name" value="NOS_dom_3"/>
</dbReference>
<dbReference type="Gene3D" id="2.40.30.10">
    <property type="entry name" value="Translation factors"/>
    <property type="match status" value="1"/>
</dbReference>
<keyword evidence="22" id="KW-1185">Reference proteome</keyword>
<evidence type="ECO:0000256" key="4">
    <source>
        <dbReference type="ARBA" id="ARBA00006267"/>
    </source>
</evidence>
<proteinExistence type="inferred from homology"/>
<keyword evidence="12 17" id="KW-0521">NADP</keyword>
<keyword evidence="14 17" id="KW-0560">Oxidoreductase</keyword>
<dbReference type="Proteomes" id="UP001369086">
    <property type="component" value="Unassembled WGS sequence"/>
</dbReference>
<reference evidence="21 22" key="1">
    <citation type="submission" date="2021-05" db="EMBL/GenBank/DDBJ databases">
        <authorList>
            <person name="Zahm M."/>
            <person name="Klopp C."/>
            <person name="Cabau C."/>
            <person name="Kuhl H."/>
            <person name="Suciu R."/>
            <person name="Ciorpac M."/>
            <person name="Holostenco D."/>
            <person name="Gessner J."/>
            <person name="Wuertz S."/>
            <person name="Hohne C."/>
            <person name="Stock M."/>
            <person name="Gislard M."/>
            <person name="Lluch J."/>
            <person name="Milhes M."/>
            <person name="Lampietro C."/>
            <person name="Lopez Roques C."/>
            <person name="Donnadieu C."/>
            <person name="Du K."/>
            <person name="Schartl M."/>
            <person name="Guiguen Y."/>
        </authorList>
    </citation>
    <scope>NUCLEOTIDE SEQUENCE [LARGE SCALE GENOMIC DNA]</scope>
    <source>
        <strain evidence="21">Hh-F2</strain>
        <tissue evidence="21">Blood</tissue>
    </source>
</reference>
<evidence type="ECO:0000256" key="5">
    <source>
        <dbReference type="ARBA" id="ARBA00022490"/>
    </source>
</evidence>
<dbReference type="InterPro" id="IPR050607">
    <property type="entry name" value="NOS"/>
</dbReference>
<dbReference type="SUPFAM" id="SSF52218">
    <property type="entry name" value="Flavoproteins"/>
    <property type="match status" value="1"/>
</dbReference>
<evidence type="ECO:0000256" key="7">
    <source>
        <dbReference type="ARBA" id="ARBA00022630"/>
    </source>
</evidence>
<dbReference type="PRINTS" id="PR00369">
    <property type="entry name" value="FLAVODOXIN"/>
</dbReference>
<evidence type="ECO:0000256" key="3">
    <source>
        <dbReference type="ARBA" id="ARBA00004514"/>
    </source>
</evidence>
<evidence type="ECO:0000256" key="8">
    <source>
        <dbReference type="ARBA" id="ARBA00022643"/>
    </source>
</evidence>
<dbReference type="InterPro" id="IPR001709">
    <property type="entry name" value="Flavoprot_Pyr_Nucl_cyt_Rdtase"/>
</dbReference>
<evidence type="ECO:0000313" key="22">
    <source>
        <dbReference type="Proteomes" id="UP001369086"/>
    </source>
</evidence>
<comment type="cofactor">
    <cofactor evidence="17">
        <name>FAD</name>
        <dbReference type="ChEBI" id="CHEBI:57692"/>
    </cofactor>
    <text evidence="17">Binds 1 FAD.</text>
</comment>
<evidence type="ECO:0000256" key="2">
    <source>
        <dbReference type="ARBA" id="ARBA00001970"/>
    </source>
</evidence>
<dbReference type="EC" id="1.14.13.39" evidence="17"/>
<dbReference type="SUPFAM" id="SSF56512">
    <property type="entry name" value="Nitric oxide (NO) synthase oxygenase domain"/>
    <property type="match status" value="1"/>
</dbReference>
<keyword evidence="10 17" id="KW-0274">FAD</keyword>
<evidence type="ECO:0000256" key="15">
    <source>
        <dbReference type="ARBA" id="ARBA00023004"/>
    </source>
</evidence>
<dbReference type="SUPFAM" id="SSF52343">
    <property type="entry name" value="Ferredoxin reductase-like, C-terminal NADP-linked domain"/>
    <property type="match status" value="1"/>
</dbReference>
<dbReference type="Gene3D" id="3.90.340.10">
    <property type="entry name" value="Nitric Oxide Synthase, Chain A, domain 1"/>
    <property type="match status" value="1"/>
</dbReference>
<comment type="subcellular location">
    <subcellularLocation>
        <location evidence="3">Cytoplasm</location>
        <location evidence="3">Cytosol</location>
    </subcellularLocation>
</comment>
<comment type="caution">
    <text evidence="21">The sequence shown here is derived from an EMBL/GenBank/DDBJ whole genome shotgun (WGS) entry which is preliminary data.</text>
</comment>
<dbReference type="InterPro" id="IPR001094">
    <property type="entry name" value="Flavdoxin-like"/>
</dbReference>
<dbReference type="InterPro" id="IPR023173">
    <property type="entry name" value="NADPH_Cyt_P450_Rdtase_alpha"/>
</dbReference>
<comment type="cofactor">
    <cofactor evidence="2 17">
        <name>heme b</name>
        <dbReference type="ChEBI" id="CHEBI:60344"/>
    </cofactor>
</comment>
<evidence type="ECO:0000256" key="10">
    <source>
        <dbReference type="ARBA" id="ARBA00022827"/>
    </source>
</evidence>
<keyword evidence="8 17" id="KW-0288">FMN</keyword>
<dbReference type="Pfam" id="PF00175">
    <property type="entry name" value="NAD_binding_1"/>
    <property type="match status" value="1"/>
</dbReference>
<dbReference type="PANTHER" id="PTHR43410">
    <property type="entry name" value="NITRIC OXIDE SYNTHASE OXYGENASE"/>
    <property type="match status" value="1"/>
</dbReference>
<dbReference type="Pfam" id="PF00667">
    <property type="entry name" value="FAD_binding_1"/>
    <property type="match status" value="1"/>
</dbReference>
<dbReference type="PIRSF" id="PIRSF000333">
    <property type="entry name" value="NOS"/>
    <property type="match status" value="1"/>
</dbReference>
<sequence length="1196" mass="136272">MSSKTKREEKKPHICNRQENSTTATHSFQSNCNKEGTTMLCPWKYLQRKSNSYDIKDENEIKNFHDIKNENEIKNFHDIKNSHDIKDENDNFASTVNQYGDESEPVKLEEETKIEIITKTPTPETPPKKCVPKSNTQRCPFMRMKNMENGSVLQDTLHRKAVKNLPCKSRMCHGSVMMPPALTRGVRSEPVPPEEVLVQAIEFINQYYQSFKQPKTEEHLARVEAVTMEIEKTGTYQLTGAELVFATKQAWRNAPRCIGRIQWSNLQVFDARQCNTAKEMFEYICEHLKYASNNGNLRSAITVFPQRTDGKHDFRVWNSQLIKYAGYQRPDGSILGDPSSVEFTELCIQLGWEPQQGRFEVLPLILQAHGEDPELFEIPPELILEVSMEHPRFDWFKELDLKWYALPAVSSMLLEVGGLEFTACPFNGWYMGTEIGVRDFCDVQRYNILEEVGRRMGLETNKLASLWKDQALVEINIAVLHSFQKQNVTVMDHHSASESFMKHLQNEFRLRGGCPADWVWLVPPMSGSITPVYHQELLNYILTPFYYYQTDPWRTHEWKDEQKRPQKRQVRFRDLARAVFFASSLMGKVMAARVKSTVLYATETGKSETFARKLDSMLSCAFNSRVLCMDDYDPSDLEKETFLVIVTSTFGNGDSPGNGESFRKSLFTMKRLNNKFRYCVFGLGSRMYPQFCAFAHTLDHKLEQLGARQVCATGEGDELCGQEEAFHTWAGTVFKTACNTFDIRGQLNIQLPDSGSVSGVWQPERYRLAHELASTDFVKALSAVHSKDVFAMKLKSRKNLQSSKSSRQTILVELSCEEDRELQYLPGEHVGVFPGNQASLVSGIIKLLKDAPPSNQNLRLEVCRDSGQGSMKSWSSDTRLPACTLSQTLTYFLDITTPPSQSLLRKLAQLSTQDSERTRLETLAQDPGEYNTWKSFNSPTLLEVLEEFPSIEASATFLLSQLPPLKPRFYSISSSLDHSPRQIHLTVAVVNYTTRDGLGPVHHGVCSTWLNTIKEGDVVPCFIRRANSFHLPKDPSLPSILVGPGTGIAPFRSFWQQRLHDLEQNGVAGAGMTLVFGCRQSDMDHLYQAETLQLKRKGVLKDVYTAYSREPGQPKVYVQDVLRDRLAGEVYRVLHEDGGHIYICGDVRMARDVSHTLKELFAVRLGLNLEQAGDYLTQLKNEKRYHEDIFGAVFQK</sequence>
<gene>
    <name evidence="21" type="ORF">HHUSO_G25133</name>
</gene>
<keyword evidence="5" id="KW-0963">Cytoplasm</keyword>
<dbReference type="Gene3D" id="3.40.50.80">
    <property type="entry name" value="Nucleotide-binding domain of ferredoxin-NADP reductase (FNR) module"/>
    <property type="match status" value="1"/>
</dbReference>
<evidence type="ECO:0000256" key="14">
    <source>
        <dbReference type="ARBA" id="ARBA00023002"/>
    </source>
</evidence>
<protein>
    <recommendedName>
        <fullName evidence="17">Nitric oxide synthase</fullName>
        <ecNumber evidence="17">1.14.13.39</ecNumber>
    </recommendedName>
</protein>
<dbReference type="InterPro" id="IPR017927">
    <property type="entry name" value="FAD-bd_FR_type"/>
</dbReference>
<keyword evidence="7" id="KW-0285">Flavoprotein</keyword>
<dbReference type="Gene3D" id="3.40.50.360">
    <property type="match status" value="2"/>
</dbReference>
<dbReference type="PROSITE" id="PS51384">
    <property type="entry name" value="FAD_FR"/>
    <property type="match status" value="1"/>
</dbReference>
<dbReference type="InterPro" id="IPR039261">
    <property type="entry name" value="FNR_nucleotide-bd"/>
</dbReference>
<dbReference type="InterPro" id="IPR008254">
    <property type="entry name" value="Flavodoxin/NO_synth"/>
</dbReference>
<dbReference type="Gene3D" id="3.90.1230.10">
    <property type="entry name" value="Nitric Oxide Synthase, Chain A, domain 3"/>
    <property type="match status" value="1"/>
</dbReference>
<evidence type="ECO:0000256" key="17">
    <source>
        <dbReference type="PIRNR" id="PIRNR000333"/>
    </source>
</evidence>
<evidence type="ECO:0000313" key="21">
    <source>
        <dbReference type="EMBL" id="KAK6475589.1"/>
    </source>
</evidence>
<keyword evidence="6 17" id="KW-0349">Heme</keyword>
<organism evidence="21 22">
    <name type="scientific">Huso huso</name>
    <name type="common">Beluga</name>
    <name type="synonym">Acipenser huso</name>
    <dbReference type="NCBI Taxonomy" id="61971"/>
    <lineage>
        <taxon>Eukaryota</taxon>
        <taxon>Metazoa</taxon>
        <taxon>Chordata</taxon>
        <taxon>Craniata</taxon>
        <taxon>Vertebrata</taxon>
        <taxon>Euteleostomi</taxon>
        <taxon>Actinopterygii</taxon>
        <taxon>Chondrostei</taxon>
        <taxon>Acipenseriformes</taxon>
        <taxon>Acipenseridae</taxon>
        <taxon>Huso</taxon>
    </lineage>
</organism>